<dbReference type="KEGG" id="tog:HNI00_16020"/>
<dbReference type="PRINTS" id="PR00091">
    <property type="entry name" value="NITROGNASEII"/>
</dbReference>
<gene>
    <name evidence="2" type="ORF">HNI00_16020</name>
</gene>
<protein>
    <submittedName>
        <fullName evidence="2">ParA family protein</fullName>
    </submittedName>
</protein>
<accession>A0AA96Y5K8</accession>
<dbReference type="AlphaFoldDB" id="A0AA96Y5K8"/>
<dbReference type="PANTHER" id="PTHR13696">
    <property type="entry name" value="P-LOOP CONTAINING NUCLEOSIDE TRIPHOSPHATE HYDROLASE"/>
    <property type="match status" value="1"/>
</dbReference>
<dbReference type="InterPro" id="IPR050678">
    <property type="entry name" value="DNA_Partitioning_ATPase"/>
</dbReference>
<dbReference type="EMBL" id="CP053540">
    <property type="protein sequence ID" value="WOB44490.1"/>
    <property type="molecule type" value="Genomic_DNA"/>
</dbReference>
<dbReference type="RefSeq" id="WP_316787559.1">
    <property type="nucleotide sequence ID" value="NZ_CP053540.1"/>
</dbReference>
<dbReference type="InterPro" id="IPR025669">
    <property type="entry name" value="AAA_dom"/>
</dbReference>
<dbReference type="PANTHER" id="PTHR13696:SF99">
    <property type="entry name" value="COBYRINIC ACID AC-DIAMIDE SYNTHASE"/>
    <property type="match status" value="1"/>
</dbReference>
<dbReference type="Gene3D" id="3.40.50.300">
    <property type="entry name" value="P-loop containing nucleotide triphosphate hydrolases"/>
    <property type="match status" value="1"/>
</dbReference>
<evidence type="ECO:0000259" key="1">
    <source>
        <dbReference type="Pfam" id="PF13614"/>
    </source>
</evidence>
<dbReference type="InterPro" id="IPR027417">
    <property type="entry name" value="P-loop_NTPase"/>
</dbReference>
<sequence>MKAIAIYHNKGGVGKTTTAVNLAAAFTNKGKKVLLVDIDAQANSTFATGLIKFQFEEEDNLKDRNIFHIISAGDFNFIPEIVRRSNGFNTPEIDVIPSHITLIDEQQRLTRIAASRLRLNMKLQQVEDDYDIVIIDAPPSRDLYAEIALIAADYLIIPSDLKPFANQGLNNVKNFVSEVNETRSSIGKKPLNVLGVLPSKVLTNNRYLEHVFPRQREAVVQRYGLPLLDTVIYERIALSNCVNNTLTMGNLEIPDPKSIFEFDADSESVKEFRNLSYEVMQKIGD</sequence>
<evidence type="ECO:0000313" key="2">
    <source>
        <dbReference type="EMBL" id="WOB44490.1"/>
    </source>
</evidence>
<dbReference type="CDD" id="cd02042">
    <property type="entry name" value="ParAB_family"/>
    <property type="match status" value="1"/>
</dbReference>
<name>A0AA96Y5K8_9CYAN</name>
<reference evidence="2" key="1">
    <citation type="submission" date="2020-05" db="EMBL/GenBank/DDBJ databases">
        <authorList>
            <person name="Zhu T."/>
            <person name="Keshari N."/>
            <person name="Lu X."/>
        </authorList>
    </citation>
    <scope>NUCLEOTIDE SEQUENCE</scope>
    <source>
        <strain evidence="2">NK1-22</strain>
    </source>
</reference>
<feature type="domain" description="AAA" evidence="1">
    <location>
        <begin position="1"/>
        <end position="182"/>
    </location>
</feature>
<dbReference type="Pfam" id="PF13614">
    <property type="entry name" value="AAA_31"/>
    <property type="match status" value="1"/>
</dbReference>
<proteinExistence type="predicted"/>
<dbReference type="SUPFAM" id="SSF52540">
    <property type="entry name" value="P-loop containing nucleoside triphosphate hydrolases"/>
    <property type="match status" value="1"/>
</dbReference>
<organism evidence="2">
    <name type="scientific">Thermoleptolyngbya oregonensis NK1-22</name>
    <dbReference type="NCBI Taxonomy" id="2547457"/>
    <lineage>
        <taxon>Bacteria</taxon>
        <taxon>Bacillati</taxon>
        <taxon>Cyanobacteriota</taxon>
        <taxon>Cyanophyceae</taxon>
        <taxon>Oculatellales</taxon>
        <taxon>Oculatellaceae</taxon>
        <taxon>Thermoleptolyngbya</taxon>
    </lineage>
</organism>